<evidence type="ECO:0008006" key="8">
    <source>
        <dbReference type="Google" id="ProtNLM"/>
    </source>
</evidence>
<gene>
    <name evidence="6" type="ORF">SDRG_05253</name>
</gene>
<feature type="domain" description="SCP" evidence="4">
    <location>
        <begin position="325"/>
        <end position="463"/>
    </location>
</feature>
<feature type="domain" description="Apple" evidence="5">
    <location>
        <begin position="168"/>
        <end position="241"/>
    </location>
</feature>
<feature type="domain" description="Apple" evidence="5">
    <location>
        <begin position="23"/>
        <end position="91"/>
    </location>
</feature>
<feature type="domain" description="Apple" evidence="5">
    <location>
        <begin position="245"/>
        <end position="308"/>
    </location>
</feature>
<dbReference type="CDD" id="cd05380">
    <property type="entry name" value="CAP_euk"/>
    <property type="match status" value="1"/>
</dbReference>
<dbReference type="RefSeq" id="XP_008609185.1">
    <property type="nucleotide sequence ID" value="XM_008610963.1"/>
</dbReference>
<dbReference type="InParanoid" id="T0QUH0"/>
<evidence type="ECO:0000256" key="2">
    <source>
        <dbReference type="ARBA" id="ARBA00023157"/>
    </source>
</evidence>
<sequence length="486" mass="51809">MKLLGLVVCVVAAVMSGVASASCGPVEANIDYWGNDITQTKQSSADRCCTDCAATANCVVATWRAGTCYLKHTKANRYSSDGAMSISPTPTSTCGATETDIDYYGNDIKQTKQGSANGCCADCAATANCVVYTWRDGTCYLKHTKANRYTSTGVKSASMTSSSSSQVCAPIEENIDYYGNDIKFTKQPNADACCADCAATPGCIVYTWRDYGYGDTKCWLKSAKGARGLCNGAQSASMQSSSNICRPIEENTDYPGNDIARLSRATAGECCDDCRARADCVVSVWYAGLCYLKNAKGNKVYVSGARAASVGGVTPTPAPSPSGGTLKDQILRQTNLIRKAHGYTTLVVWDDKLAADMQAWADSCPQKNGGGHGGPPGAQNLAGFDECKTNCNRQVGAAWNWYDSEQQLWSYERDACANGDWMTCGHFQNSMNKGVSAIGCGWSTCYNPNINGQDSLVWCNYIGVSDPPEIPRPNMAREAILASLTA</sequence>
<evidence type="ECO:0000256" key="1">
    <source>
        <dbReference type="ARBA" id="ARBA00022737"/>
    </source>
</evidence>
<feature type="signal peptide" evidence="3">
    <location>
        <begin position="1"/>
        <end position="21"/>
    </location>
</feature>
<organism evidence="6 7">
    <name type="scientific">Saprolegnia diclina (strain VS20)</name>
    <dbReference type="NCBI Taxonomy" id="1156394"/>
    <lineage>
        <taxon>Eukaryota</taxon>
        <taxon>Sar</taxon>
        <taxon>Stramenopiles</taxon>
        <taxon>Oomycota</taxon>
        <taxon>Saprolegniomycetes</taxon>
        <taxon>Saprolegniales</taxon>
        <taxon>Saprolegniaceae</taxon>
        <taxon>Saprolegnia</taxon>
    </lineage>
</organism>
<dbReference type="PANTHER" id="PTHR33946:SF4">
    <property type="entry name" value="COAGULATION FACTOR XI"/>
    <property type="match status" value="1"/>
</dbReference>
<dbReference type="InterPro" id="IPR000177">
    <property type="entry name" value="Apple"/>
</dbReference>
<dbReference type="OrthoDB" id="63193at2759"/>
<dbReference type="PANTHER" id="PTHR33946">
    <property type="match status" value="1"/>
</dbReference>
<name>T0QUH0_SAPDV</name>
<dbReference type="InterPro" id="IPR003609">
    <property type="entry name" value="Pan_app"/>
</dbReference>
<accession>T0QUH0</accession>
<dbReference type="STRING" id="1156394.T0QUH0"/>
<dbReference type="OMA" id="HTKANRY"/>
<dbReference type="Gene3D" id="3.40.33.10">
    <property type="entry name" value="CAP"/>
    <property type="match status" value="1"/>
</dbReference>
<dbReference type="EMBL" id="JH767144">
    <property type="protein sequence ID" value="EQC37665.1"/>
    <property type="molecule type" value="Genomic_DNA"/>
</dbReference>
<feature type="domain" description="Apple" evidence="5">
    <location>
        <begin position="94"/>
        <end position="157"/>
    </location>
</feature>
<evidence type="ECO:0000313" key="7">
    <source>
        <dbReference type="Proteomes" id="UP000030762"/>
    </source>
</evidence>
<dbReference type="SMART" id="SM00223">
    <property type="entry name" value="APPLE"/>
    <property type="match status" value="4"/>
</dbReference>
<dbReference type="InterPro" id="IPR014044">
    <property type="entry name" value="CAP_dom"/>
</dbReference>
<evidence type="ECO:0000259" key="4">
    <source>
        <dbReference type="SMART" id="SM00198"/>
    </source>
</evidence>
<dbReference type="SMART" id="SM00198">
    <property type="entry name" value="SCP"/>
    <property type="match status" value="1"/>
</dbReference>
<reference evidence="6 7" key="1">
    <citation type="submission" date="2012-04" db="EMBL/GenBank/DDBJ databases">
        <title>The Genome Sequence of Saprolegnia declina VS20.</title>
        <authorList>
            <consortium name="The Broad Institute Genome Sequencing Platform"/>
            <person name="Russ C."/>
            <person name="Nusbaum C."/>
            <person name="Tyler B."/>
            <person name="van West P."/>
            <person name="Dieguez-Uribeondo J."/>
            <person name="de Bruijn I."/>
            <person name="Tripathy S."/>
            <person name="Jiang R."/>
            <person name="Young S.K."/>
            <person name="Zeng Q."/>
            <person name="Gargeya S."/>
            <person name="Fitzgerald M."/>
            <person name="Haas B."/>
            <person name="Abouelleil A."/>
            <person name="Alvarado L."/>
            <person name="Arachchi H.M."/>
            <person name="Berlin A."/>
            <person name="Chapman S.B."/>
            <person name="Goldberg J."/>
            <person name="Griggs A."/>
            <person name="Gujja S."/>
            <person name="Hansen M."/>
            <person name="Howarth C."/>
            <person name="Imamovic A."/>
            <person name="Larimer J."/>
            <person name="McCowen C."/>
            <person name="Montmayeur A."/>
            <person name="Murphy C."/>
            <person name="Neiman D."/>
            <person name="Pearson M."/>
            <person name="Priest M."/>
            <person name="Roberts A."/>
            <person name="Saif S."/>
            <person name="Shea T."/>
            <person name="Sisk P."/>
            <person name="Sykes S."/>
            <person name="Wortman J."/>
            <person name="Nusbaum C."/>
            <person name="Birren B."/>
        </authorList>
    </citation>
    <scope>NUCLEOTIDE SEQUENCE [LARGE SCALE GENOMIC DNA]</scope>
    <source>
        <strain evidence="6 7">VS20</strain>
    </source>
</reference>
<feature type="chain" id="PRO_5004583558" description="SCP domain-containing protein" evidence="3">
    <location>
        <begin position="22"/>
        <end position="486"/>
    </location>
</feature>
<keyword evidence="7" id="KW-1185">Reference proteome</keyword>
<dbReference type="Gene3D" id="3.50.4.10">
    <property type="entry name" value="Hepatocyte Growth Factor"/>
    <property type="match status" value="4"/>
</dbReference>
<dbReference type="AlphaFoldDB" id="T0QUH0"/>
<dbReference type="VEuPathDB" id="FungiDB:SDRG_05253"/>
<dbReference type="InterPro" id="IPR035940">
    <property type="entry name" value="CAP_sf"/>
</dbReference>
<dbReference type="GO" id="GO:0005576">
    <property type="term" value="C:extracellular region"/>
    <property type="evidence" value="ECO:0007669"/>
    <property type="project" value="InterPro"/>
</dbReference>
<dbReference type="SUPFAM" id="SSF55797">
    <property type="entry name" value="PR-1-like"/>
    <property type="match status" value="1"/>
</dbReference>
<dbReference type="CDD" id="cd01100">
    <property type="entry name" value="APPLE_Factor_XI_like"/>
    <property type="match status" value="1"/>
</dbReference>
<keyword evidence="1" id="KW-0677">Repeat</keyword>
<proteinExistence type="predicted"/>
<dbReference type="Proteomes" id="UP000030762">
    <property type="component" value="Unassembled WGS sequence"/>
</dbReference>
<keyword evidence="2" id="KW-1015">Disulfide bond</keyword>
<evidence type="ECO:0000259" key="5">
    <source>
        <dbReference type="SMART" id="SM00223"/>
    </source>
</evidence>
<dbReference type="Pfam" id="PF14295">
    <property type="entry name" value="PAN_4"/>
    <property type="match status" value="4"/>
</dbReference>
<keyword evidence="3" id="KW-0732">Signal</keyword>
<protein>
    <recommendedName>
        <fullName evidence="8">SCP domain-containing protein</fullName>
    </recommendedName>
</protein>
<dbReference type="PROSITE" id="PS51257">
    <property type="entry name" value="PROKAR_LIPOPROTEIN"/>
    <property type="match status" value="1"/>
</dbReference>
<evidence type="ECO:0000313" key="6">
    <source>
        <dbReference type="EMBL" id="EQC37665.1"/>
    </source>
</evidence>
<dbReference type="GeneID" id="19945980"/>
<dbReference type="GO" id="GO:0006508">
    <property type="term" value="P:proteolysis"/>
    <property type="evidence" value="ECO:0007669"/>
    <property type="project" value="InterPro"/>
</dbReference>
<evidence type="ECO:0000256" key="3">
    <source>
        <dbReference type="SAM" id="SignalP"/>
    </source>
</evidence>
<dbReference type="Pfam" id="PF00188">
    <property type="entry name" value="CAP"/>
    <property type="match status" value="1"/>
</dbReference>